<dbReference type="AlphaFoldDB" id="A0A412FFK9"/>
<evidence type="ECO:0000313" key="3">
    <source>
        <dbReference type="Proteomes" id="UP000284178"/>
    </source>
</evidence>
<dbReference type="Proteomes" id="UP000284178">
    <property type="component" value="Unassembled WGS sequence"/>
</dbReference>
<accession>A0A412FFK9</accession>
<proteinExistence type="predicted"/>
<dbReference type="InterPro" id="IPR027417">
    <property type="entry name" value="P-loop_NTPase"/>
</dbReference>
<reference evidence="2 3" key="1">
    <citation type="submission" date="2018-08" db="EMBL/GenBank/DDBJ databases">
        <title>A genome reference for cultivated species of the human gut microbiota.</title>
        <authorList>
            <person name="Zou Y."/>
            <person name="Xue W."/>
            <person name="Luo G."/>
        </authorList>
    </citation>
    <scope>NUCLEOTIDE SEQUENCE [LARGE SCALE GENOMIC DNA]</scope>
    <source>
        <strain evidence="2 3">AF24-29</strain>
    </source>
</reference>
<dbReference type="SUPFAM" id="SSF52540">
    <property type="entry name" value="P-loop containing nucleoside triphosphate hydrolases"/>
    <property type="match status" value="1"/>
</dbReference>
<comment type="caution">
    <text evidence="2">The sequence shown here is derived from an EMBL/GenBank/DDBJ whole genome shotgun (WGS) entry which is preliminary data.</text>
</comment>
<keyword evidence="3" id="KW-1185">Reference proteome</keyword>
<organism evidence="2 3">
    <name type="scientific">Holdemania filiformis</name>
    <dbReference type="NCBI Taxonomy" id="61171"/>
    <lineage>
        <taxon>Bacteria</taxon>
        <taxon>Bacillati</taxon>
        <taxon>Bacillota</taxon>
        <taxon>Erysipelotrichia</taxon>
        <taxon>Erysipelotrichales</taxon>
        <taxon>Erysipelotrichaceae</taxon>
        <taxon>Holdemania</taxon>
    </lineage>
</organism>
<dbReference type="GeneID" id="83017165"/>
<dbReference type="InterPro" id="IPR008900">
    <property type="entry name" value="Zot_N"/>
</dbReference>
<name>A0A412FFK9_9FIRM</name>
<gene>
    <name evidence="2" type="ORF">DWY25_17375</name>
</gene>
<dbReference type="RefSeq" id="WP_117896373.1">
    <property type="nucleotide sequence ID" value="NZ_CABJCV010000036.1"/>
</dbReference>
<dbReference type="Gene3D" id="3.40.50.300">
    <property type="entry name" value="P-loop containing nucleotide triphosphate hydrolases"/>
    <property type="match status" value="1"/>
</dbReference>
<evidence type="ECO:0000313" key="2">
    <source>
        <dbReference type="EMBL" id="RGR66886.1"/>
    </source>
</evidence>
<feature type="domain" description="Zona occludens toxin N-terminal" evidence="1">
    <location>
        <begin position="42"/>
        <end position="232"/>
    </location>
</feature>
<protein>
    <recommendedName>
        <fullName evidence="1">Zona occludens toxin N-terminal domain-containing protein</fullName>
    </recommendedName>
</protein>
<dbReference type="EMBL" id="QRUP01000036">
    <property type="protein sequence ID" value="RGR66886.1"/>
    <property type="molecule type" value="Genomic_DNA"/>
</dbReference>
<evidence type="ECO:0000259" key="1">
    <source>
        <dbReference type="Pfam" id="PF05707"/>
    </source>
</evidence>
<sequence length="286" mass="33862">MGMDTQAPKVPFHPLQQFKDYLMYKIDFARNNPTYFWADGLCIFVGPQGSGKTLSAVNYVYSLMERYPKCKLVTNLMLKDYPIVTYDQWLKQFNLAISQRYFNGSMRWLDHAYLYDLYRRTNRVFAFDNADDLTRYENETEGVIYLIDEIHLYFNSLESKNINLESMVQFAQQRKQRKHIVCTSQVFGRMAKPLRQQFSDVVVCKNIMGCIQYNLLVDRDNTDESTDDSHVSGTVRKKYMFIHTPQMYKRYDTYYTISRTKFISNELRKGDIYDHDRDISINTGGN</sequence>
<dbReference type="Pfam" id="PF05707">
    <property type="entry name" value="Zot"/>
    <property type="match status" value="1"/>
</dbReference>